<evidence type="ECO:0000259" key="13">
    <source>
        <dbReference type="PROSITE" id="PS52004"/>
    </source>
</evidence>
<dbReference type="Pfam" id="PF00698">
    <property type="entry name" value="Acyl_transf_1"/>
    <property type="match status" value="2"/>
</dbReference>
<name>A0A1Q9LMA5_9PSEU</name>
<dbReference type="Pfam" id="PF00550">
    <property type="entry name" value="PP-binding"/>
    <property type="match status" value="2"/>
</dbReference>
<dbReference type="PROSITE" id="PS00012">
    <property type="entry name" value="PHOSPHOPANTETHEINE"/>
    <property type="match status" value="1"/>
</dbReference>
<gene>
    <name evidence="14" type="ORF">BJP25_16750</name>
</gene>
<dbReference type="SMART" id="SM01294">
    <property type="entry name" value="PKS_PP_betabranch"/>
    <property type="match status" value="2"/>
</dbReference>
<dbReference type="Gene3D" id="3.40.366.10">
    <property type="entry name" value="Malonyl-Coenzyme A Acyl Carrier Protein, domain 2"/>
    <property type="match status" value="2"/>
</dbReference>
<dbReference type="EC" id="2.3.1.94" evidence="11"/>
<evidence type="ECO:0000313" key="14">
    <source>
        <dbReference type="EMBL" id="OLR93151.1"/>
    </source>
</evidence>
<evidence type="ECO:0000256" key="2">
    <source>
        <dbReference type="ARBA" id="ARBA00022553"/>
    </source>
</evidence>
<accession>A0A1Q9LMA5</accession>
<dbReference type="SMART" id="SM00827">
    <property type="entry name" value="PKS_AT"/>
    <property type="match status" value="2"/>
</dbReference>
<dbReference type="InterPro" id="IPR009081">
    <property type="entry name" value="PP-bd_ACP"/>
</dbReference>
<keyword evidence="5" id="KW-0511">Multifunctional enzyme</keyword>
<dbReference type="InterPro" id="IPR041618">
    <property type="entry name" value="PKS_DE"/>
</dbReference>
<dbReference type="STRING" id="1193682.BJP25_16750"/>
<feature type="domain" description="Carrier" evidence="12">
    <location>
        <begin position="1254"/>
        <end position="1329"/>
    </location>
</feature>
<dbReference type="SUPFAM" id="SSF52151">
    <property type="entry name" value="FabD/lysophospholipase-like"/>
    <property type="match status" value="2"/>
</dbReference>
<evidence type="ECO:0000256" key="9">
    <source>
        <dbReference type="ARBA" id="ARBA00060622"/>
    </source>
</evidence>
<comment type="subunit">
    <text evidence="10">Homodimer. Erythronolide synthase is composed of EryAI, EryAII and EryAIII multimodular (2 modules) polypeptides each coding for a functional synthase subunit which participates in 2 of the six FAS-like elongation steps required for formation of the polyketide. Module 1, 2, 3, 4, 5, and 6 participating in biosynthesis steps 1, 2, 3, 4, 5, and 6, respectively.</text>
</comment>
<dbReference type="Gene3D" id="3.40.50.720">
    <property type="entry name" value="NAD(P)-binding Rossmann-like Domain"/>
    <property type="match status" value="2"/>
</dbReference>
<dbReference type="InterPro" id="IPR057326">
    <property type="entry name" value="KR_dom"/>
</dbReference>
<evidence type="ECO:0000256" key="11">
    <source>
        <dbReference type="ARBA" id="ARBA00066981"/>
    </source>
</evidence>
<dbReference type="InterPro" id="IPR036736">
    <property type="entry name" value="ACP-like_sf"/>
</dbReference>
<comment type="function">
    <text evidence="8">Involved in the biosynthesis of antibiotic erythromycin via the biosynthesis of its aglycone precursor, 6-deoxyerythronolide B (6-dEB).</text>
</comment>
<dbReference type="GO" id="GO:0047879">
    <property type="term" value="F:erythronolide synthase activity"/>
    <property type="evidence" value="ECO:0007669"/>
    <property type="project" value="UniProtKB-EC"/>
</dbReference>
<evidence type="ECO:0000256" key="8">
    <source>
        <dbReference type="ARBA" id="ARBA00060158"/>
    </source>
</evidence>
<evidence type="ECO:0000256" key="6">
    <source>
        <dbReference type="ARBA" id="ARBA00023315"/>
    </source>
</evidence>
<dbReference type="InterPro" id="IPR006162">
    <property type="entry name" value="Ppantetheine_attach_site"/>
</dbReference>
<evidence type="ECO:0000256" key="4">
    <source>
        <dbReference type="ARBA" id="ARBA00022737"/>
    </source>
</evidence>
<dbReference type="FunFam" id="1.10.1200.10:FF:000007">
    <property type="entry name" value="Probable polyketide synthase pks17"/>
    <property type="match status" value="1"/>
</dbReference>
<keyword evidence="4" id="KW-0677">Repeat</keyword>
<dbReference type="FunFam" id="3.40.366.10:FF:000002">
    <property type="entry name" value="Probable polyketide synthase 2"/>
    <property type="match status" value="1"/>
</dbReference>
<keyword evidence="2" id="KW-0597">Phosphoprotein</keyword>
<dbReference type="NCBIfam" id="NF045894">
    <property type="entry name" value="PKS_plus_SDR"/>
    <property type="match status" value="1"/>
</dbReference>
<dbReference type="OrthoDB" id="9778690at2"/>
<dbReference type="Gene3D" id="6.10.140.1830">
    <property type="match status" value="1"/>
</dbReference>
<dbReference type="InterPro" id="IPR016035">
    <property type="entry name" value="Acyl_Trfase/lysoPLipase"/>
</dbReference>
<dbReference type="PANTHER" id="PTHR43775:SF51">
    <property type="entry name" value="INACTIVE PHENOLPHTHIOCEROL SYNTHESIS POLYKETIDE SYNTHASE TYPE I PKS1-RELATED"/>
    <property type="match status" value="1"/>
</dbReference>
<dbReference type="PANTHER" id="PTHR43775">
    <property type="entry name" value="FATTY ACID SYNTHASE"/>
    <property type="match status" value="1"/>
</dbReference>
<dbReference type="SUPFAM" id="SSF55048">
    <property type="entry name" value="Probable ACP-binding domain of malonyl-CoA ACP transacylase"/>
    <property type="match status" value="2"/>
</dbReference>
<comment type="pathway">
    <text evidence="9">Antibiotic biosynthesis; erythromycin biosynthesis.</text>
</comment>
<dbReference type="InterPro" id="IPR001227">
    <property type="entry name" value="Ac_transferase_dom_sf"/>
</dbReference>
<dbReference type="SMART" id="SM00822">
    <property type="entry name" value="PKS_KR"/>
    <property type="match status" value="2"/>
</dbReference>
<evidence type="ECO:0000259" key="12">
    <source>
        <dbReference type="PROSITE" id="PS50075"/>
    </source>
</evidence>
<evidence type="ECO:0000313" key="15">
    <source>
        <dbReference type="Proteomes" id="UP000186040"/>
    </source>
</evidence>
<dbReference type="InterPro" id="IPR036291">
    <property type="entry name" value="NAD(P)-bd_dom_sf"/>
</dbReference>
<dbReference type="CDD" id="cd08952">
    <property type="entry name" value="KR_1_SDR_x"/>
    <property type="match status" value="2"/>
</dbReference>
<reference evidence="14 15" key="1">
    <citation type="submission" date="2016-10" db="EMBL/GenBank/DDBJ databases">
        <title>The Draft Genome Sequence of Actinokineospora bangkokensis 44EHWT reveals the biosynthetic pathway of antifungal compounds Thailandins with unusual extender unit butylmalonyl-CoA.</title>
        <authorList>
            <person name="Greule A."/>
            <person name="Intra B."/>
            <person name="Flemming S."/>
            <person name="Rommel M.G."/>
            <person name="Panbangred W."/>
            <person name="Bechthold A."/>
        </authorList>
    </citation>
    <scope>NUCLEOTIDE SEQUENCE [LARGE SCALE GENOMIC DNA]</scope>
    <source>
        <strain evidence="14 15">44EHW</strain>
    </source>
</reference>
<feature type="domain" description="Ketosynthase family 3 (KS3)" evidence="13">
    <location>
        <begin position="44"/>
        <end position="467"/>
    </location>
</feature>
<dbReference type="InterPro" id="IPR018201">
    <property type="entry name" value="Ketoacyl_synth_AS"/>
</dbReference>
<evidence type="ECO:0000256" key="5">
    <source>
        <dbReference type="ARBA" id="ARBA00023268"/>
    </source>
</evidence>
<dbReference type="FunFam" id="3.40.47.10:FF:000019">
    <property type="entry name" value="Polyketide synthase type I"/>
    <property type="match status" value="2"/>
</dbReference>
<dbReference type="SMART" id="SM00823">
    <property type="entry name" value="PKS_PP"/>
    <property type="match status" value="2"/>
</dbReference>
<dbReference type="InterPro" id="IPR032821">
    <property type="entry name" value="PKS_assoc"/>
</dbReference>
<evidence type="ECO:0000256" key="1">
    <source>
        <dbReference type="ARBA" id="ARBA00022450"/>
    </source>
</evidence>
<feature type="domain" description="Carrier" evidence="12">
    <location>
        <begin position="2734"/>
        <end position="2812"/>
    </location>
</feature>
<comment type="caution">
    <text evidence="14">The sequence shown here is derived from an EMBL/GenBank/DDBJ whole genome shotgun (WGS) entry which is preliminary data.</text>
</comment>
<dbReference type="InterPro" id="IPR016039">
    <property type="entry name" value="Thiolase-like"/>
</dbReference>
<dbReference type="InterPro" id="IPR016036">
    <property type="entry name" value="Malonyl_transacylase_ACP-bd"/>
</dbReference>
<dbReference type="Gene3D" id="3.30.70.3290">
    <property type="match status" value="2"/>
</dbReference>
<dbReference type="Pfam" id="PF18369">
    <property type="entry name" value="PKS_DE"/>
    <property type="match status" value="1"/>
</dbReference>
<dbReference type="SUPFAM" id="SSF51735">
    <property type="entry name" value="NAD(P)-binding Rossmann-fold domains"/>
    <property type="match status" value="4"/>
</dbReference>
<evidence type="ECO:0000256" key="3">
    <source>
        <dbReference type="ARBA" id="ARBA00022679"/>
    </source>
</evidence>
<dbReference type="EMBL" id="MKQR01000011">
    <property type="protein sequence ID" value="OLR93151.1"/>
    <property type="molecule type" value="Genomic_DNA"/>
</dbReference>
<dbReference type="SUPFAM" id="SSF53901">
    <property type="entry name" value="Thiolase-like"/>
    <property type="match status" value="2"/>
</dbReference>
<evidence type="ECO:0000256" key="10">
    <source>
        <dbReference type="ARBA" id="ARBA00063272"/>
    </source>
</evidence>
<dbReference type="InterPro" id="IPR014031">
    <property type="entry name" value="Ketoacyl_synth_C"/>
</dbReference>
<sequence>MTDQRTTDQQKTDQQKKLTDYLRRVTAELAETDARLRAHQARDAEPIAVVAAACRFPGGIGSPEQLWQLVADGVDAVEPFPEDRGWPADLHHPDPDHPGTSYARHGGFLAGAGEFDPALFGISPREALAMDPQQRQLLEVTWELFERAGLDPAAQRGADTGVLVGAAYSGYGSAAHEVPEGVEGHLLTGNAGSVISGRIAYAFGLEGPALTVDTACSSSLVALHLGVNALRRGDCSLVIAGGATVMPTPEVFTAFSRQRGLAPDGRCKSFADAADGTGMGEGVGLVLLERLSAARRNGHRVLALVRGTAVNSDGASNGLTAPNGPSQRRVIQKALAAARLTPAEVDLVEAHGTGTVLGDPIEAQALLATYGADRAEPLYLGSVKSNLGHTQAAAGVAGVIKLLGALQHGVLPKSLHLDQPSTHVDWSAGSIELLSEARPWPAVDRPRRAAVSSFGISGTNAHAILEQAPAVDEPERAAATGVFAWPVSGRTPEALREQASRLAAHLRATPADPRDVARTLVEGRADLPARGVAVGRTAEQLIAGLDSLAIRGTAARGRTAFVFTGQGSQRAGMGAGLAAEFPAFAEAWDEVLGLFPAAVREAVADGSRIDETQFAQPAIFAFEVALVRLFESWGVRPDVVIGHSVGEIAAAWAAGVFSLADAARLVVARGALMGSISARGAMAALDVPESGFTAPAGVEVAAVNTAGSVVVSGDADAVAAVVAEHKARGVKASLLKVSHAFHSAHVDGVLAELRAVVEGIDRSPAQVEFIGVAGEQDPADAGYWVDNARRAVRFADGAARLDAAHVLEVGPDAALTPAVAGCVPAQVRDRDEAETAVRALAALHAGGRGVDWSAFTAGGRVVDLPTYAFQHERFWLDPAHRSADDTPGWLYRTTWQRITPDPADLPADWAPHSPATPAEALALLQGATAPLWFVLPDDGEHTEAIAALGRTAALEVPERWGGLVRVTGPADLGPVVASGEPETAVRDGAVFARRLVRVSGRERWRPRGTVLITGTGGLARETARWCAEQGAERVVLVSRRGLDAETAAALGAEARAADATDRDAVAALVNEVRPTAVVHTAGVLDDGVLDRLTPDRLATVAAPKLAAVRVLAEAVERVGGVEAFVVFSSAAATFGSAGQGNYAAANAELDEFARRARAAGTPVTSLAWGPWAGSGMAADTAGAADRTARGGFAAMDPDRALTALAAAVGTGLPAVTVADIDWGVLGARRAPLFAALPEARRAAAPARETWTDEASALRVVRETAAAVLGHSGVAAVPADSAFRDLGFDSLTAVEFRNLLAEVAGSPLPATLVFDHPTPADLARHLAGTTAAAGSTATAAGADEPIAVVGMACRFPGGVGSPEQLWQLLVDGGDAVGPFPRDRGWDLDSLFHDDPDHPGTTYVREGGFLADATGFDADLFGVSPREALAMDPQQRLLLETSWEALERAGLDPRGVRGSATGVFVGTNGQDYLSLITNSGEPVDGHIATGNAASVVSGRVSYAFGLHGPSVTVDTACSASLVALHLAAQALRSGECDTALAGGVTVMSTPGAYVEFARQRGLAADGRCKPFAAAADGTGWGEGVGVLVVRRLSDALRRGDEVLAVLRGSAVNSDGASNGLTAPNGPAQQRVIRAALAAAGLDGSDVDLVEAHGTGTALGDPIEAQALLATYGADRAEPLYLGSVKSNLGHTQAAAGVAGVIKAVLAMRHGVMPASLHVDAPTPHVDWTSGAVEVLAEARPWPERDRPRRAAVSSFGVSGTNAHVVLEQGPAPEPVASAQPPAVLLPLSAGTAAGVAEQAARLRSALAGGFSPVDVAATLAGRAALAHRAAVVGRSAEDLLEGLAAVSRDEPAAGVARGEATEVDGVVFVFPGQGSQWVGMARELAAESPVFAERLAECAAALSEFVDWSLDEALGDAALLERVDVVQPVLWSVMVSLAEVWRSWGIRPDAVVGHSQGEIAAAVVAGALSLQDGARVVALRSQVLRRLAGRGGMVSVALGEAEVRERIAPFGERVSVAAVNGASAVVVSGEPAALDELVAACEADDVRAKRVPVDYASHSAQVDELRAELLDVLAPVRPRAGAVPVRSTLTGRFEDGTALDADYWFANLRSTVQFADAVTELAGHAFIECSPHPVLTMALPDGVVAVGSLRRGTGGLDRMLLSLGEGVVRGLAPDFAAVAPGRRVDLPTYAFQHERFWPTPATTPAAAGSAADAEFWAAVAGQDPDALAATLRVDADARLTDLLPALAAWRERGTVRDTLDSWRYRVTWEQLPEPTAALGGRWLLVVPEGGAADPWVDPLTRALTARGAQVSRVDLAAGPAEVDPAEVAGDWDGVLSLLALDTRPLPDHPEVSAALAGTTALLRAGIAAPLWCLTRGAVATRPGEAPDDLAAAQVWGLGRVAALEHPRRWGGLVDAPATPTDRAAERLAGVLAGTEDQVAVRPSGVHARRLVRAPLGGAPAPAQWKPEGRVLVTGGTGAIGGHVARWLAARGADSLLLLSRQGPDAPGADALAAELRATGAEVAVVACDAADRGALAAVLAEHPVSAVFHTAGVLDDGVLDALTPASAATVLRPKTTATQNLHDLVGEVSAFVLFSSLASTTGGAGQGNYAAANAHLDAVAERRRATGLPATSVAWGAWGGGGLAEQGTRAARMRQGGLAPMPPELAVAALEQAIDHGDTVVTVADVDWARFSAGFAATRPSPLIGAIPEAAAPDPAERPQAATGLRARLAGLDQRAAADVVLTEVREQIAAVLGRSGGGDVPATKPLKELGFDSLTAVDLRNRLAAACGLDLPATLVFDHPTAEAVAALLTGRLVAGADPATDALRDLAGLEAALAADALDATTRTRVLTRLRALLDDPAEAGPGGDPATFDDATDDEMFDLLGTKFGIS</sequence>
<dbReference type="SUPFAM" id="SSF47336">
    <property type="entry name" value="ACP-like"/>
    <property type="match status" value="2"/>
</dbReference>
<dbReference type="InterPro" id="IPR050091">
    <property type="entry name" value="PKS_NRPS_Biosynth_Enz"/>
</dbReference>
<dbReference type="SMART" id="SM00825">
    <property type="entry name" value="PKS_KS"/>
    <property type="match status" value="2"/>
</dbReference>
<dbReference type="GO" id="GO:0004312">
    <property type="term" value="F:fatty acid synthase activity"/>
    <property type="evidence" value="ECO:0007669"/>
    <property type="project" value="TreeGrafter"/>
</dbReference>
<feature type="domain" description="Ketosynthase family 3 (KS3)" evidence="13">
    <location>
        <begin position="1342"/>
        <end position="1766"/>
    </location>
</feature>
<keyword evidence="3" id="KW-0808">Transferase</keyword>
<organism evidence="14 15">
    <name type="scientific">Actinokineospora bangkokensis</name>
    <dbReference type="NCBI Taxonomy" id="1193682"/>
    <lineage>
        <taxon>Bacteria</taxon>
        <taxon>Bacillati</taxon>
        <taxon>Actinomycetota</taxon>
        <taxon>Actinomycetes</taxon>
        <taxon>Pseudonocardiales</taxon>
        <taxon>Pseudonocardiaceae</taxon>
        <taxon>Actinokineospora</taxon>
    </lineage>
</organism>
<dbReference type="CDD" id="cd00833">
    <property type="entry name" value="PKS"/>
    <property type="match status" value="2"/>
</dbReference>
<dbReference type="Gene3D" id="1.10.1200.10">
    <property type="entry name" value="ACP-like"/>
    <property type="match status" value="2"/>
</dbReference>
<dbReference type="Pfam" id="PF02801">
    <property type="entry name" value="Ketoacyl-synt_C"/>
    <property type="match status" value="2"/>
</dbReference>
<dbReference type="InterPro" id="IPR014043">
    <property type="entry name" value="Acyl_transferase_dom"/>
</dbReference>
<keyword evidence="1" id="KW-0596">Phosphopantetheine</keyword>
<dbReference type="Pfam" id="PF00109">
    <property type="entry name" value="ketoacyl-synt"/>
    <property type="match status" value="2"/>
</dbReference>
<dbReference type="GO" id="GO:0031177">
    <property type="term" value="F:phosphopantetheine binding"/>
    <property type="evidence" value="ECO:0007669"/>
    <property type="project" value="InterPro"/>
</dbReference>
<dbReference type="PROSITE" id="PS00606">
    <property type="entry name" value="KS3_1"/>
    <property type="match status" value="2"/>
</dbReference>
<proteinExistence type="predicted"/>
<dbReference type="Pfam" id="PF08659">
    <property type="entry name" value="KR"/>
    <property type="match status" value="2"/>
</dbReference>
<keyword evidence="6" id="KW-0012">Acyltransferase</keyword>
<dbReference type="PROSITE" id="PS52004">
    <property type="entry name" value="KS3_2"/>
    <property type="match status" value="2"/>
</dbReference>
<protein>
    <recommendedName>
        <fullName evidence="11">6-deoxyerythronolide-B synthase</fullName>
        <ecNumber evidence="11">2.3.1.94</ecNumber>
    </recommendedName>
</protein>
<dbReference type="GO" id="GO:0004315">
    <property type="term" value="F:3-oxoacyl-[acyl-carrier-protein] synthase activity"/>
    <property type="evidence" value="ECO:0007669"/>
    <property type="project" value="InterPro"/>
</dbReference>
<dbReference type="InterPro" id="IPR020841">
    <property type="entry name" value="PKS_Beta-ketoAc_synthase_dom"/>
</dbReference>
<dbReference type="PROSITE" id="PS50075">
    <property type="entry name" value="CARRIER"/>
    <property type="match status" value="2"/>
</dbReference>
<dbReference type="InterPro" id="IPR020806">
    <property type="entry name" value="PKS_PP-bd"/>
</dbReference>
<comment type="catalytic activity">
    <reaction evidence="7">
        <text>6 (S)-methylmalonyl-CoA + propanoyl-CoA + 6 NADPH + 12 H(+) = 6-deoxyerythronolide B + 6 CO2 + 6 NADP(+) + 7 CoA + H2O</text>
        <dbReference type="Rhea" id="RHEA:23068"/>
        <dbReference type="ChEBI" id="CHEBI:15377"/>
        <dbReference type="ChEBI" id="CHEBI:15378"/>
        <dbReference type="ChEBI" id="CHEBI:16089"/>
        <dbReference type="ChEBI" id="CHEBI:16526"/>
        <dbReference type="ChEBI" id="CHEBI:57287"/>
        <dbReference type="ChEBI" id="CHEBI:57327"/>
        <dbReference type="ChEBI" id="CHEBI:57392"/>
        <dbReference type="ChEBI" id="CHEBI:57783"/>
        <dbReference type="ChEBI" id="CHEBI:58349"/>
        <dbReference type="EC" id="2.3.1.94"/>
    </reaction>
</comment>
<dbReference type="Proteomes" id="UP000186040">
    <property type="component" value="Unassembled WGS sequence"/>
</dbReference>
<dbReference type="Pfam" id="PF16197">
    <property type="entry name" value="KAsynt_C_assoc"/>
    <property type="match status" value="2"/>
</dbReference>
<keyword evidence="15" id="KW-1185">Reference proteome</keyword>
<dbReference type="Gene3D" id="3.40.47.10">
    <property type="match status" value="2"/>
</dbReference>
<evidence type="ECO:0000256" key="7">
    <source>
        <dbReference type="ARBA" id="ARBA00052442"/>
    </source>
</evidence>
<dbReference type="InterPro" id="IPR014030">
    <property type="entry name" value="Ketoacyl_synth_N"/>
</dbReference>
<dbReference type="InterPro" id="IPR013968">
    <property type="entry name" value="PKS_KR"/>
</dbReference>
<dbReference type="GO" id="GO:0006633">
    <property type="term" value="P:fatty acid biosynthetic process"/>
    <property type="evidence" value="ECO:0007669"/>
    <property type="project" value="InterPro"/>
</dbReference>